<proteinExistence type="predicted"/>
<gene>
    <name evidence="1" type="ORF">HNQ88_000607</name>
</gene>
<keyword evidence="2" id="KW-1185">Reference proteome</keyword>
<organism evidence="1 2">
    <name type="scientific">Aureibacter tunicatorum</name>
    <dbReference type="NCBI Taxonomy" id="866807"/>
    <lineage>
        <taxon>Bacteria</taxon>
        <taxon>Pseudomonadati</taxon>
        <taxon>Bacteroidota</taxon>
        <taxon>Cytophagia</taxon>
        <taxon>Cytophagales</taxon>
        <taxon>Persicobacteraceae</taxon>
        <taxon>Aureibacter</taxon>
    </lineage>
</organism>
<dbReference type="AlphaFoldDB" id="A0AAE3XKX1"/>
<dbReference type="EMBL" id="JAVDQD010000001">
    <property type="protein sequence ID" value="MDR6237631.1"/>
    <property type="molecule type" value="Genomic_DNA"/>
</dbReference>
<evidence type="ECO:0000313" key="1">
    <source>
        <dbReference type="EMBL" id="MDR6237631.1"/>
    </source>
</evidence>
<reference evidence="1" key="1">
    <citation type="submission" date="2023-07" db="EMBL/GenBank/DDBJ databases">
        <title>Genomic Encyclopedia of Type Strains, Phase IV (KMG-IV): sequencing the most valuable type-strain genomes for metagenomic binning, comparative biology and taxonomic classification.</title>
        <authorList>
            <person name="Goeker M."/>
        </authorList>
    </citation>
    <scope>NUCLEOTIDE SEQUENCE</scope>
    <source>
        <strain evidence="1">DSM 26174</strain>
    </source>
</reference>
<sequence length="188" mass="21374">MKKSSLAFVALLASGMFLESCKSKKVATAIDSGEEIEVIIPCSGEEYKSDEDFIRATSMGESQDLTLAKKKARNNTLQELAGKIQTTVQVVVDNYQNSTETQDGEVIQKRYEELTREVIEQKISNYITACEKLTKTKNGSYRSYLAYEIKVDDLLTPLSDKINQDEILRVDYNYEKFKKTFHDALKNQ</sequence>
<protein>
    <submittedName>
        <fullName evidence="1">Uncharacterized protein (DUF433 family)</fullName>
    </submittedName>
</protein>
<dbReference type="Proteomes" id="UP001185092">
    <property type="component" value="Unassembled WGS sequence"/>
</dbReference>
<accession>A0AAE3XKX1</accession>
<dbReference type="RefSeq" id="WP_309937098.1">
    <property type="nucleotide sequence ID" value="NZ_AP025305.1"/>
</dbReference>
<comment type="caution">
    <text evidence="1">The sequence shown here is derived from an EMBL/GenBank/DDBJ whole genome shotgun (WGS) entry which is preliminary data.</text>
</comment>
<name>A0AAE3XKX1_9BACT</name>
<evidence type="ECO:0000313" key="2">
    <source>
        <dbReference type="Proteomes" id="UP001185092"/>
    </source>
</evidence>